<keyword evidence="23" id="KW-1185">Reference proteome</keyword>
<evidence type="ECO:0000256" key="7">
    <source>
        <dbReference type="ARBA" id="ARBA00018337"/>
    </source>
</evidence>
<name>A0A026WDY2_OOCBI</name>
<evidence type="ECO:0000256" key="20">
    <source>
        <dbReference type="PIRNR" id="PIRNR028840"/>
    </source>
</evidence>
<dbReference type="GO" id="GO:0016024">
    <property type="term" value="P:CDP-diacylglycerol biosynthetic process"/>
    <property type="evidence" value="ECO:0007669"/>
    <property type="project" value="UniProtKB-UniRule"/>
</dbReference>
<gene>
    <name evidence="22" type="ORF">DMN91_006347</name>
    <name evidence="21" type="ORF">X777_06151</name>
</gene>
<evidence type="ECO:0000256" key="1">
    <source>
        <dbReference type="ARBA" id="ARBA00001946"/>
    </source>
</evidence>
<dbReference type="EC" id="2.7.7.41" evidence="6 20"/>
<evidence type="ECO:0000256" key="12">
    <source>
        <dbReference type="ARBA" id="ARBA00022842"/>
    </source>
</evidence>
<keyword evidence="17 20" id="KW-1208">Phospholipid metabolism</keyword>
<dbReference type="Proteomes" id="UP000053097">
    <property type="component" value="Unassembled WGS sequence"/>
</dbReference>
<sequence>MLGKIAEVSYLKHLIQQFPQNMKFCFAYGSGALKQANNNDNNMLDLIFVVRNPNKWHLENLASNPKHYAQPLRFLGHKAITNVQERAGANVYYNTLVRTSQGQLIKYGVISEVSLMIDLLDWNHLYLAGRLHKPVKVLIEPDETSQLRTALVQNLHSAVHAALLLLPEHFTEIDLFKKITGLSYYGDFRMIFGENKEKISNIVLPQLHHFKQLYEPILKHFDNYVDIPKSDDAAVTCRQDTSPVTKIHHLNHLPRTPQVKLVRAWSQGPRSKDTEDCLRAIAHDPECCEILERSLKEIVWRSSVTQSLKGILTAGLVKSVKYSSAKIIKMLQSSPPKRILTKEPDSSKIHKIVETIAKKTETKDTEKRVE</sequence>
<evidence type="ECO:0000256" key="13">
    <source>
        <dbReference type="ARBA" id="ARBA00023098"/>
    </source>
</evidence>
<keyword evidence="14 20" id="KW-0496">Mitochondrion</keyword>
<dbReference type="UniPathway" id="UPA00557">
    <property type="reaction ID" value="UER00614"/>
</dbReference>
<comment type="pathway">
    <text evidence="4">Lipid metabolism.</text>
</comment>
<keyword evidence="16 20" id="KW-0594">Phospholipid biosynthesis</keyword>
<keyword evidence="15 20" id="KW-0472">Membrane</keyword>
<keyword evidence="13 20" id="KW-0443">Lipid metabolism</keyword>
<dbReference type="Proteomes" id="UP000279307">
    <property type="component" value="Chromosome 6"/>
</dbReference>
<evidence type="ECO:0000256" key="19">
    <source>
        <dbReference type="ARBA" id="ARBA00031502"/>
    </source>
</evidence>
<protein>
    <recommendedName>
        <fullName evidence="7 20">Phosphatidate cytidylyltransferase, mitochondrial</fullName>
        <ecNumber evidence="6 20">2.7.7.41</ecNumber>
    </recommendedName>
    <alternativeName>
        <fullName evidence="18 20">CDP-diacylglycerol synthase</fullName>
    </alternativeName>
    <alternativeName>
        <fullName evidence="19 20">Mitochondrial translocator assembly and maintenance protein 41 homolog</fullName>
    </alternativeName>
</protein>
<evidence type="ECO:0000256" key="2">
    <source>
        <dbReference type="ARBA" id="ARBA00004443"/>
    </source>
</evidence>
<keyword evidence="11 20" id="KW-0999">Mitochondrion inner membrane</keyword>
<evidence type="ECO:0000256" key="5">
    <source>
        <dbReference type="ARBA" id="ARBA00005458"/>
    </source>
</evidence>
<keyword evidence="9 20" id="KW-0808">Transferase</keyword>
<evidence type="ECO:0000256" key="3">
    <source>
        <dbReference type="ARBA" id="ARBA00005119"/>
    </source>
</evidence>
<dbReference type="PANTHER" id="PTHR13619:SF0">
    <property type="entry name" value="PHOSPHATIDATE CYTIDYLYLTRANSFERASE, MITOCHONDRIAL"/>
    <property type="match status" value="1"/>
</dbReference>
<keyword evidence="12 20" id="KW-0460">Magnesium</keyword>
<proteinExistence type="inferred from homology"/>
<reference evidence="22" key="3">
    <citation type="submission" date="2018-07" db="EMBL/GenBank/DDBJ databases">
        <authorList>
            <person name="Mckenzie S.K."/>
            <person name="Kronauer D.J.C."/>
        </authorList>
    </citation>
    <scope>NUCLEOTIDE SEQUENCE</scope>
    <source>
        <strain evidence="22">Clonal line C1</strain>
    </source>
</reference>
<comment type="cofactor">
    <cofactor evidence="1 20">
        <name>Mg(2+)</name>
        <dbReference type="ChEBI" id="CHEBI:18420"/>
    </cofactor>
</comment>
<dbReference type="GO" id="GO:0032049">
    <property type="term" value="P:cardiolipin biosynthetic process"/>
    <property type="evidence" value="ECO:0007669"/>
    <property type="project" value="UniProtKB-UniRule"/>
</dbReference>
<evidence type="ECO:0000256" key="4">
    <source>
        <dbReference type="ARBA" id="ARBA00005189"/>
    </source>
</evidence>
<dbReference type="PIRSF" id="PIRSF028840">
    <property type="entry name" value="Mmp37"/>
    <property type="match status" value="1"/>
</dbReference>
<accession>A0A026WDY2</accession>
<evidence type="ECO:0000256" key="14">
    <source>
        <dbReference type="ARBA" id="ARBA00023128"/>
    </source>
</evidence>
<evidence type="ECO:0000256" key="10">
    <source>
        <dbReference type="ARBA" id="ARBA00022695"/>
    </source>
</evidence>
<evidence type="ECO:0000313" key="21">
    <source>
        <dbReference type="EMBL" id="EZA54277.1"/>
    </source>
</evidence>
<evidence type="ECO:0000313" key="23">
    <source>
        <dbReference type="Proteomes" id="UP000053097"/>
    </source>
</evidence>
<dbReference type="STRING" id="2015173.A0A026WDY2"/>
<dbReference type="EMBL" id="KK107256">
    <property type="protein sequence ID" value="EZA54277.1"/>
    <property type="molecule type" value="Genomic_DNA"/>
</dbReference>
<dbReference type="InterPro" id="IPR015222">
    <property type="entry name" value="Tam41"/>
</dbReference>
<reference evidence="21 23" key="1">
    <citation type="journal article" date="2014" name="Curr. Biol.">
        <title>The genome of the clonal raider ant Cerapachys biroi.</title>
        <authorList>
            <person name="Oxley P.R."/>
            <person name="Ji L."/>
            <person name="Fetter-Pruneda I."/>
            <person name="McKenzie S.K."/>
            <person name="Li C."/>
            <person name="Hu H."/>
            <person name="Zhang G."/>
            <person name="Kronauer D.J."/>
        </authorList>
    </citation>
    <scope>NUCLEOTIDE SEQUENCE [LARGE SCALE GENOMIC DNA]</scope>
</reference>
<evidence type="ECO:0000256" key="6">
    <source>
        <dbReference type="ARBA" id="ARBA00012487"/>
    </source>
</evidence>
<evidence type="ECO:0000256" key="15">
    <source>
        <dbReference type="ARBA" id="ARBA00023136"/>
    </source>
</evidence>
<reference evidence="22" key="2">
    <citation type="journal article" date="2018" name="Genome Res.">
        <title>The genomic architecture and molecular evolution of ant odorant receptors.</title>
        <authorList>
            <person name="McKenzie S.K."/>
            <person name="Kronauer D.J.C."/>
        </authorList>
    </citation>
    <scope>NUCLEOTIDE SEQUENCE [LARGE SCALE GENOMIC DNA]</scope>
    <source>
        <strain evidence="22">Clonal line C1</strain>
    </source>
</reference>
<dbReference type="GO" id="GO:0005743">
    <property type="term" value="C:mitochondrial inner membrane"/>
    <property type="evidence" value="ECO:0007669"/>
    <property type="project" value="UniProtKB-SubCell"/>
</dbReference>
<comment type="catalytic activity">
    <reaction evidence="20">
        <text>a 1,2-diacyl-sn-glycero-3-phosphate + CTP + H(+) = a CDP-1,2-diacyl-sn-glycerol + diphosphate</text>
        <dbReference type="Rhea" id="RHEA:16229"/>
        <dbReference type="ChEBI" id="CHEBI:15378"/>
        <dbReference type="ChEBI" id="CHEBI:33019"/>
        <dbReference type="ChEBI" id="CHEBI:37563"/>
        <dbReference type="ChEBI" id="CHEBI:58332"/>
        <dbReference type="ChEBI" id="CHEBI:58608"/>
        <dbReference type="EC" id="2.7.7.41"/>
    </reaction>
</comment>
<comment type="subcellular location">
    <subcellularLocation>
        <location evidence="2 20">Mitochondrion inner membrane</location>
        <topology evidence="2 20">Peripheral membrane protein</topology>
        <orientation evidence="2 20">Matrix side</orientation>
    </subcellularLocation>
</comment>
<evidence type="ECO:0000256" key="18">
    <source>
        <dbReference type="ARBA" id="ARBA00029893"/>
    </source>
</evidence>
<dbReference type="GO" id="GO:0004605">
    <property type="term" value="F:phosphatidate cytidylyltransferase activity"/>
    <property type="evidence" value="ECO:0007669"/>
    <property type="project" value="UniProtKB-UniRule"/>
</dbReference>
<dbReference type="AlphaFoldDB" id="A0A026WDY2"/>
<organism evidence="21 23">
    <name type="scientific">Ooceraea biroi</name>
    <name type="common">Clonal raider ant</name>
    <name type="synonym">Cerapachys biroi</name>
    <dbReference type="NCBI Taxonomy" id="2015173"/>
    <lineage>
        <taxon>Eukaryota</taxon>
        <taxon>Metazoa</taxon>
        <taxon>Ecdysozoa</taxon>
        <taxon>Arthropoda</taxon>
        <taxon>Hexapoda</taxon>
        <taxon>Insecta</taxon>
        <taxon>Pterygota</taxon>
        <taxon>Neoptera</taxon>
        <taxon>Endopterygota</taxon>
        <taxon>Hymenoptera</taxon>
        <taxon>Apocrita</taxon>
        <taxon>Aculeata</taxon>
        <taxon>Formicoidea</taxon>
        <taxon>Formicidae</taxon>
        <taxon>Dorylinae</taxon>
        <taxon>Ooceraea</taxon>
    </lineage>
</organism>
<keyword evidence="10 20" id="KW-0548">Nucleotidyltransferase</keyword>
<dbReference type="EMBL" id="QOIP01000006">
    <property type="protein sequence ID" value="RLU21968.1"/>
    <property type="molecule type" value="Genomic_DNA"/>
</dbReference>
<evidence type="ECO:0000256" key="17">
    <source>
        <dbReference type="ARBA" id="ARBA00023264"/>
    </source>
</evidence>
<evidence type="ECO:0000256" key="11">
    <source>
        <dbReference type="ARBA" id="ARBA00022792"/>
    </source>
</evidence>
<evidence type="ECO:0000313" key="22">
    <source>
        <dbReference type="EMBL" id="RLU21968.1"/>
    </source>
</evidence>
<evidence type="ECO:0000256" key="16">
    <source>
        <dbReference type="ARBA" id="ARBA00023209"/>
    </source>
</evidence>
<comment type="function">
    <text evidence="20">Catalyzes the conversion of phosphatidic acid (PA) to CDP-diacylglycerol (CDP-DAG), an essential intermediate in the synthesis of phosphatidylglycerol, cardiolipin and phosphatidylinositol.</text>
</comment>
<comment type="pathway">
    <text evidence="3 20">Phospholipid metabolism; CDP-diacylglycerol biosynthesis; CDP-diacylglycerol from sn-glycerol 3-phosphate: step 3/3.</text>
</comment>
<evidence type="ECO:0000256" key="9">
    <source>
        <dbReference type="ARBA" id="ARBA00022679"/>
    </source>
</evidence>
<comment type="similarity">
    <text evidence="5 20">Belongs to the TAM41 family.</text>
</comment>
<dbReference type="PANTHER" id="PTHR13619">
    <property type="entry name" value="PHOSPHATIDATE CYTIDYLYLTRANSFERASE, MITOCHONDRIAL"/>
    <property type="match status" value="1"/>
</dbReference>
<evidence type="ECO:0000256" key="8">
    <source>
        <dbReference type="ARBA" id="ARBA00022516"/>
    </source>
</evidence>
<keyword evidence="8 20" id="KW-0444">Lipid biosynthesis</keyword>
<dbReference type="Pfam" id="PF09139">
    <property type="entry name" value="Tam41_Mmp37"/>
    <property type="match status" value="1"/>
</dbReference>
<dbReference type="OMA" id="HAENMHR"/>